<proteinExistence type="predicted"/>
<keyword evidence="3" id="KW-1185">Reference proteome</keyword>
<keyword evidence="1" id="KW-1133">Transmembrane helix</keyword>
<feature type="transmembrane region" description="Helical" evidence="1">
    <location>
        <begin position="6"/>
        <end position="25"/>
    </location>
</feature>
<dbReference type="RefSeq" id="WP_139150181.1">
    <property type="nucleotide sequence ID" value="NZ_FNBD01000001.1"/>
</dbReference>
<evidence type="ECO:0000313" key="2">
    <source>
        <dbReference type="EMBL" id="SDE41101.1"/>
    </source>
</evidence>
<dbReference type="GeneID" id="78060769"/>
<dbReference type="EMBL" id="FNBD01000001">
    <property type="protein sequence ID" value="SDE41101.1"/>
    <property type="molecule type" value="Genomic_DNA"/>
</dbReference>
<evidence type="ECO:0000256" key="1">
    <source>
        <dbReference type="SAM" id="Phobius"/>
    </source>
</evidence>
<sequence>MDTSFMTICLVLVGIIFIPFFLFNMSGKSASKKVKEAAKALSTKNKLTISQSELWGNSYIGIDEKEQKIVFLKFSENEIYERVVAISSIKDCMILEQRKFFKVKNKKDSHLEKLDLKITLKSGQPFELNFYDETLNYSEDFEVKRIEKWKSLINEFLTVDEKAKQVA</sequence>
<evidence type="ECO:0000313" key="3">
    <source>
        <dbReference type="Proteomes" id="UP000182114"/>
    </source>
</evidence>
<dbReference type="eggNOG" id="ENOG50334VH">
    <property type="taxonomic scope" value="Bacteria"/>
</dbReference>
<gene>
    <name evidence="2" type="ORF">SAMN04487992_10154</name>
</gene>
<accession>A0A1G7CPF2</accession>
<dbReference type="Proteomes" id="UP000182114">
    <property type="component" value="Unassembled WGS sequence"/>
</dbReference>
<dbReference type="AlphaFoldDB" id="A0A1G7CPF2"/>
<protein>
    <submittedName>
        <fullName evidence="2">Uncharacterized protein</fullName>
    </submittedName>
</protein>
<keyword evidence="1" id="KW-0812">Transmembrane</keyword>
<organism evidence="2 3">
    <name type="scientific">Cellulophaga baltica</name>
    <dbReference type="NCBI Taxonomy" id="76594"/>
    <lineage>
        <taxon>Bacteria</taxon>
        <taxon>Pseudomonadati</taxon>
        <taxon>Bacteroidota</taxon>
        <taxon>Flavobacteriia</taxon>
        <taxon>Flavobacteriales</taxon>
        <taxon>Flavobacteriaceae</taxon>
        <taxon>Cellulophaga</taxon>
    </lineage>
</organism>
<name>A0A1G7CPF2_9FLAO</name>
<reference evidence="3" key="1">
    <citation type="submission" date="2016-10" db="EMBL/GenBank/DDBJ databases">
        <authorList>
            <person name="Varghese N."/>
            <person name="Submissions S."/>
        </authorList>
    </citation>
    <scope>NUCLEOTIDE SEQUENCE [LARGE SCALE GENOMIC DNA]</scope>
    <source>
        <strain evidence="3">DSM 24729</strain>
    </source>
</reference>
<keyword evidence="1" id="KW-0472">Membrane</keyword>